<proteinExistence type="predicted"/>
<reference evidence="4" key="1">
    <citation type="journal article" date="2015" name="MBio">
        <title>Genome-resolved metagenomic analysis reveals roles for candidate phyla and other microbial community members in biogeochemical transformations in oil reservoirs.</title>
        <authorList>
            <person name="Hu P."/>
            <person name="Tom L."/>
            <person name="Singh A."/>
            <person name="Thomas B.C."/>
            <person name="Baker B.J."/>
            <person name="Piceno Y.M."/>
            <person name="Andersen G.L."/>
            <person name="Banfield J.F."/>
        </authorList>
    </citation>
    <scope>NUCLEOTIDE SEQUENCE [LARGE SCALE GENOMIC DNA]</scope>
    <source>
        <strain evidence="4">46_70</strain>
    </source>
</reference>
<sequence>MEKLDIYITGVGGQGIGLLSEALLRAVDYSGQRAIGADTHGLAQRGGMVSSHLRIGSSVNSVLIMKHTADMVIALERHEALRGMVDYLKEKGTLVYYDTVWQPLDVRLRKAREIKNEDIERESRKRDVRVIRELEEGLKDARMQNVVLMGRIARDGLIPGVSDDHYERSLSDLMDGDLLTKNLKLFRRLSRRE</sequence>
<evidence type="ECO:0000259" key="2">
    <source>
        <dbReference type="Pfam" id="PF01558"/>
    </source>
</evidence>
<dbReference type="Proteomes" id="UP000264215">
    <property type="component" value="Unassembled WGS sequence"/>
</dbReference>
<dbReference type="GO" id="GO:0043805">
    <property type="term" value="F:indolepyruvate ferredoxin oxidoreductase activity"/>
    <property type="evidence" value="ECO:0007669"/>
    <property type="project" value="UniProtKB-EC"/>
</dbReference>
<keyword evidence="1 4" id="KW-0560">Oxidoreductase</keyword>
<dbReference type="Pfam" id="PF01558">
    <property type="entry name" value="POR"/>
    <property type="match status" value="1"/>
</dbReference>
<protein>
    <submittedName>
        <fullName evidence="3">Pyruvate ferredoxin oxidoreductase</fullName>
    </submittedName>
    <submittedName>
        <fullName evidence="4">Pyruvate ferredoxin/flavodoxin oxidoreductase</fullName>
        <ecNumber evidence="4">1.2.7.8</ecNumber>
    </submittedName>
</protein>
<reference evidence="3 6" key="3">
    <citation type="journal article" date="2018" name="Nat. Biotechnol.">
        <title>A standardized bacterial taxonomy based on genome phylogeny substantially revises the tree of life.</title>
        <authorList>
            <person name="Parks D.H."/>
            <person name="Chuvochina M."/>
            <person name="Waite D.W."/>
            <person name="Rinke C."/>
            <person name="Skarshewski A."/>
            <person name="Chaumeil P.A."/>
            <person name="Hugenholtz P."/>
        </authorList>
    </citation>
    <scope>NUCLEOTIDE SEQUENCE [LARGE SCALE GENOMIC DNA]</scope>
    <source>
        <strain evidence="3">UBA9905</strain>
    </source>
</reference>
<dbReference type="EMBL" id="LGGW01000020">
    <property type="protein sequence ID" value="KUK90793.1"/>
    <property type="molecule type" value="Genomic_DNA"/>
</dbReference>
<evidence type="ECO:0000313" key="4">
    <source>
        <dbReference type="EMBL" id="KUK90793.1"/>
    </source>
</evidence>
<comment type="caution">
    <text evidence="4">The sequence shown here is derived from an EMBL/GenBank/DDBJ whole genome shotgun (WGS) entry which is preliminary data.</text>
</comment>
<accession>A0A101I9G0</accession>
<keyword evidence="4" id="KW-0670">Pyruvate</keyword>
<dbReference type="SUPFAM" id="SSF53323">
    <property type="entry name" value="Pyruvate-ferredoxin oxidoreductase, PFOR, domain III"/>
    <property type="match status" value="1"/>
</dbReference>
<dbReference type="Gene3D" id="3.40.920.10">
    <property type="entry name" value="Pyruvate-ferredoxin oxidoreductase, PFOR, domain III"/>
    <property type="match status" value="1"/>
</dbReference>
<dbReference type="EMBL" id="DQBS01000035">
    <property type="protein sequence ID" value="HCO69217.1"/>
    <property type="molecule type" value="Genomic_DNA"/>
</dbReference>
<dbReference type="PATRIC" id="fig|1236046.5.peg.1512"/>
<evidence type="ECO:0000256" key="1">
    <source>
        <dbReference type="ARBA" id="ARBA00023002"/>
    </source>
</evidence>
<dbReference type="EC" id="1.2.7.8" evidence="4"/>
<dbReference type="Proteomes" id="UP000055014">
    <property type="component" value="Unassembled WGS sequence"/>
</dbReference>
<name>A0A101I9G0_9BACT</name>
<dbReference type="InterPro" id="IPR052198">
    <property type="entry name" value="IorB_Oxidoreductase"/>
</dbReference>
<gene>
    <name evidence="3" type="ORF">DIT26_01315</name>
    <name evidence="4" type="ORF">XE02_0384</name>
</gene>
<dbReference type="PANTHER" id="PTHR43854:SF1">
    <property type="entry name" value="INDOLEPYRUVATE OXIDOREDUCTASE SUBUNIT IORB"/>
    <property type="match status" value="1"/>
</dbReference>
<dbReference type="AlphaFoldDB" id="A0A101I9G0"/>
<dbReference type="InterPro" id="IPR019752">
    <property type="entry name" value="Pyrv/ketoisovalerate_OxRed_cat"/>
</dbReference>
<evidence type="ECO:0000313" key="6">
    <source>
        <dbReference type="Proteomes" id="UP000264215"/>
    </source>
</evidence>
<dbReference type="InterPro" id="IPR002869">
    <property type="entry name" value="Pyrv_flavodox_OxRed_cen"/>
</dbReference>
<dbReference type="PANTHER" id="PTHR43854">
    <property type="entry name" value="INDOLEPYRUVATE OXIDOREDUCTASE SUBUNIT IORB"/>
    <property type="match status" value="1"/>
</dbReference>
<evidence type="ECO:0000313" key="5">
    <source>
        <dbReference type="Proteomes" id="UP000055014"/>
    </source>
</evidence>
<feature type="domain" description="Pyruvate/ketoisovalerate oxidoreductase catalytic" evidence="2">
    <location>
        <begin position="12"/>
        <end position="188"/>
    </location>
</feature>
<evidence type="ECO:0000313" key="3">
    <source>
        <dbReference type="EMBL" id="HCO69217.1"/>
    </source>
</evidence>
<reference evidence="5" key="2">
    <citation type="journal article" date="2015" name="MBio">
        <title>Genome-Resolved Metagenomic Analysis Reveals Roles for Candidate Phyla and Other Microbial Community Members in Biogeochemical Transformations in Oil Reservoirs.</title>
        <authorList>
            <person name="Hu P."/>
            <person name="Tom L."/>
            <person name="Singh A."/>
            <person name="Thomas B.C."/>
            <person name="Baker B.J."/>
            <person name="Piceno Y.M."/>
            <person name="Andersen G.L."/>
            <person name="Banfield J.F."/>
        </authorList>
    </citation>
    <scope>NUCLEOTIDE SEQUENCE [LARGE SCALE GENOMIC DNA]</scope>
</reference>
<organism evidence="4 5">
    <name type="scientific">Mesotoga infera</name>
    <dbReference type="NCBI Taxonomy" id="1236046"/>
    <lineage>
        <taxon>Bacteria</taxon>
        <taxon>Thermotogati</taxon>
        <taxon>Thermotogota</taxon>
        <taxon>Thermotogae</taxon>
        <taxon>Kosmotogales</taxon>
        <taxon>Kosmotogaceae</taxon>
        <taxon>Mesotoga</taxon>
    </lineage>
</organism>